<dbReference type="AlphaFoldDB" id="A0A058ZV78"/>
<dbReference type="EMBL" id="MU848352">
    <property type="protein sequence ID" value="KAK2632792.1"/>
    <property type="molecule type" value="Genomic_DNA"/>
</dbReference>
<reference evidence="2" key="1">
    <citation type="submission" date="2013-07" db="EMBL/GenBank/DDBJ databases">
        <title>The genome of Eucalyptus grandis.</title>
        <authorList>
            <person name="Schmutz J."/>
            <person name="Hayes R."/>
            <person name="Myburg A."/>
            <person name="Tuskan G."/>
            <person name="Grattapaglia D."/>
            <person name="Rokhsar D.S."/>
        </authorList>
    </citation>
    <scope>NUCLEOTIDE SEQUENCE</scope>
    <source>
        <tissue evidence="2">Leaf extractions</tissue>
    </source>
</reference>
<dbReference type="Proteomes" id="UP000030711">
    <property type="component" value="Unassembled WGS sequence"/>
</dbReference>
<protein>
    <submittedName>
        <fullName evidence="2">Uncharacterized protein</fullName>
    </submittedName>
</protein>
<organism evidence="2">
    <name type="scientific">Eucalyptus grandis</name>
    <name type="common">Flooded gum</name>
    <dbReference type="NCBI Taxonomy" id="71139"/>
    <lineage>
        <taxon>Eukaryota</taxon>
        <taxon>Viridiplantae</taxon>
        <taxon>Streptophyta</taxon>
        <taxon>Embryophyta</taxon>
        <taxon>Tracheophyta</taxon>
        <taxon>Spermatophyta</taxon>
        <taxon>Magnoliopsida</taxon>
        <taxon>eudicotyledons</taxon>
        <taxon>Gunneridae</taxon>
        <taxon>Pentapetalae</taxon>
        <taxon>rosids</taxon>
        <taxon>malvids</taxon>
        <taxon>Myrtales</taxon>
        <taxon>Myrtaceae</taxon>
        <taxon>Myrtoideae</taxon>
        <taxon>Eucalypteae</taxon>
        <taxon>Eucalyptus</taxon>
    </lineage>
</organism>
<gene>
    <name evidence="2" type="ORF">EUGRSUZ_L01078</name>
</gene>
<dbReference type="Gramene" id="KCW45271">
    <property type="protein sequence ID" value="KCW45271"/>
    <property type="gene ID" value="EUGRSUZ_L01078"/>
</dbReference>
<reference evidence="1" key="4">
    <citation type="submission" date="2023-07" db="EMBL/GenBank/DDBJ databases">
        <authorList>
            <person name="Myburg A.A."/>
            <person name="Grattapaglia D."/>
            <person name="Tuskan G.A."/>
            <person name="Hellsten U."/>
            <person name="Hayes R.D."/>
            <person name="Grimwood J."/>
            <person name="Jenkins J."/>
            <person name="Lindquist E."/>
            <person name="Tice H."/>
            <person name="Bauer D."/>
            <person name="Goodstein D.M."/>
            <person name="Dubchak I."/>
            <person name="Poliakov A."/>
            <person name="Mizrachi E."/>
            <person name="Kullan A.R."/>
            <person name="Hussey S.G."/>
            <person name="Pinard D."/>
            <person name="Van D.M."/>
            <person name="Singh P."/>
            <person name="Van J.I."/>
            <person name="Silva-Junior O.B."/>
            <person name="Togawa R.C."/>
            <person name="Pappas M.R."/>
            <person name="Faria D.A."/>
            <person name="Sansaloni C.P."/>
            <person name="Petroli C.D."/>
            <person name="Yang X."/>
            <person name="Ranjan P."/>
            <person name="Tschaplinski T.J."/>
            <person name="Ye C.Y."/>
            <person name="Li T."/>
            <person name="Sterck L."/>
            <person name="Vanneste K."/>
            <person name="Murat F."/>
            <person name="Soler M."/>
            <person name="Clemente H.S."/>
            <person name="Saidi N."/>
            <person name="Cassan-Wang H."/>
            <person name="Dunand C."/>
            <person name="Hefer C.A."/>
            <person name="Bornberg-Bauer E."/>
            <person name="Kersting A.R."/>
            <person name="Vining K."/>
            <person name="Amarasinghe V."/>
            <person name="Ranik M."/>
            <person name="Naithani S."/>
            <person name="Elser J."/>
            <person name="Boyd A.E."/>
            <person name="Liston A."/>
            <person name="Spatafora J.W."/>
            <person name="Dharmwardhana P."/>
            <person name="Raja R."/>
            <person name="Sullivan C."/>
            <person name="Romanel E."/>
            <person name="Alves-Ferreira M."/>
            <person name="Kulheim C."/>
            <person name="Foley W."/>
            <person name="Carocha V."/>
            <person name="Paiva J."/>
            <person name="Kudrna D."/>
            <person name="Brommonschenkel S.H."/>
            <person name="Pasquali G."/>
            <person name="Byrne M."/>
            <person name="Rigault P."/>
            <person name="Tibbits J."/>
            <person name="Spokevicius A."/>
            <person name="Jones R.C."/>
            <person name="Steane D.A."/>
            <person name="Vaillancourt R.E."/>
            <person name="Potts B.M."/>
            <person name="Joubert F."/>
            <person name="Barry K."/>
            <person name="Pappas G.J."/>
            <person name="Strauss S.H."/>
            <person name="Jaiswal P."/>
            <person name="Grima-Pettenati J."/>
            <person name="Salse J."/>
            <person name="Van D.P."/>
            <person name="Rokhsar D.S."/>
            <person name="Schmutz J."/>
        </authorList>
    </citation>
    <scope>NUCLEOTIDE SEQUENCE</scope>
    <source>
        <tissue evidence="1">Leaf extractions</tissue>
    </source>
</reference>
<sequence>MAYGRDTVPYFPIIVYSLSTKCNLQTIQARRLLKSSRSARASMFLDDEQNKDQSIYVSNLDIKNSSLHQLFSDPCQHGDAKWKNQNLTKQ</sequence>
<reference evidence="1" key="3">
    <citation type="submission" date="2023-04" db="EMBL/GenBank/DDBJ databases">
        <title>WGS assembly of Eucalyptus grandis.</title>
        <authorList>
            <person name="Myburg A."/>
            <person name="Grattapaglia D."/>
            <person name="Tuskan G."/>
            <person name="Hellsten U."/>
            <person name="Hayes R."/>
            <person name="Grimwood J."/>
            <person name="Jenkins J."/>
            <person name="Lindquist E."/>
            <person name="Tice H."/>
            <person name="Bauer D."/>
            <person name="Goodstein D."/>
            <person name="Dubchak I."/>
            <person name="Poliakov A."/>
            <person name="Mizrachi E."/>
            <person name="Kullan A."/>
            <person name="Hussey S."/>
            <person name="Pinard D."/>
            <person name="Van D."/>
            <person name="Singh P."/>
            <person name="Van J."/>
            <person name="Silva-Junior O."/>
            <person name="Togawa R."/>
            <person name="Pappas M."/>
            <person name="Faria D."/>
            <person name="Sansaloni C."/>
            <person name="Petroli C."/>
            <person name="Yang X."/>
            <person name="Ranjan P."/>
            <person name="Tschaplinski T."/>
            <person name="Ye C."/>
            <person name="Li T."/>
            <person name="Sterck L."/>
            <person name="Vanneste K."/>
            <person name="Murat F."/>
            <person name="Soler M."/>
            <person name="Clemente H."/>
            <person name="Saidi N."/>
            <person name="Cassan-Wang H."/>
            <person name="Dunand C."/>
            <person name="Hefer C."/>
            <person name="Bornberg-Bauer E."/>
            <person name="Kersting A."/>
            <person name="Vining K."/>
            <person name="Amarasinghe V."/>
            <person name="Ranik M."/>
            <person name="Naithani S."/>
            <person name="Elser J."/>
            <person name="Boyd A."/>
            <person name="Liston A."/>
            <person name="Spatafora J."/>
            <person name="Dharmwardhana P."/>
            <person name="Raja R."/>
            <person name="Sullivan C."/>
            <person name="Romanel E."/>
            <person name="Alves-Ferreira M."/>
            <person name="Kulheim C."/>
            <person name="Foley W."/>
            <person name="Carocha V."/>
            <person name="Paiva J."/>
            <person name="Kudrna D."/>
            <person name="Brommonschenkel S."/>
            <person name="Pasquali G."/>
            <person name="Byrne M."/>
            <person name="Rigault P."/>
            <person name="Tibbits J."/>
            <person name="Spokevicius A."/>
            <person name="Jones R."/>
            <person name="Steane D."/>
            <person name="Vaillancourt R."/>
            <person name="Potts B."/>
            <person name="Joubert F."/>
            <person name="Barry K."/>
            <person name="Pappas G."/>
            <person name="Strauss S."/>
            <person name="Jaiswal P."/>
            <person name="Grima-Pettenati J."/>
            <person name="Salse J."/>
            <person name="Van D."/>
            <person name="Rokhsar D."/>
            <person name="Schmutz J."/>
        </authorList>
    </citation>
    <scope>NUCLEOTIDE SEQUENCE</scope>
    <source>
        <tissue evidence="1">Leaf extractions</tissue>
    </source>
</reference>
<evidence type="ECO:0000313" key="3">
    <source>
        <dbReference type="Proteomes" id="UP000030711"/>
    </source>
</evidence>
<evidence type="ECO:0000313" key="1">
    <source>
        <dbReference type="EMBL" id="KAK2632792.1"/>
    </source>
</evidence>
<keyword evidence="3" id="KW-1185">Reference proteome</keyword>
<evidence type="ECO:0000313" key="2">
    <source>
        <dbReference type="EMBL" id="KCW45271.1"/>
    </source>
</evidence>
<dbReference type="InParanoid" id="A0A058ZV78"/>
<dbReference type="EMBL" id="KK198867">
    <property type="protein sequence ID" value="KCW45271.1"/>
    <property type="molecule type" value="Genomic_DNA"/>
</dbReference>
<proteinExistence type="predicted"/>
<name>A0A058ZV78_EUCGR</name>
<accession>A0A058ZV78</accession>
<reference evidence="1" key="2">
    <citation type="journal article" date="2014" name="Nature">
        <title>The genome of Eucalyptus grandis.</title>
        <authorList>
            <person name="Myburg A.A."/>
            <person name="Grattapaglia D."/>
            <person name="Tuskan G.A."/>
            <person name="Hellsten U."/>
            <person name="Hayes R.D."/>
            <person name="Grimwood J."/>
            <person name="Jenkins J."/>
            <person name="Lindquist E."/>
            <person name="Tice H."/>
            <person name="Bauer D."/>
            <person name="Goodstein D.M."/>
            <person name="Dubchak I."/>
            <person name="Poliakov A."/>
            <person name="Mizrachi E."/>
            <person name="Kullan A.R."/>
            <person name="Hussey S.G."/>
            <person name="Pinard D."/>
            <person name="van der Merwe K."/>
            <person name="Singh P."/>
            <person name="van Jaarsveld I."/>
            <person name="Silva-Junior O.B."/>
            <person name="Togawa R.C."/>
            <person name="Pappas M.R."/>
            <person name="Faria D.A."/>
            <person name="Sansaloni C.P."/>
            <person name="Petroli C.D."/>
            <person name="Yang X."/>
            <person name="Ranjan P."/>
            <person name="Tschaplinski T.J."/>
            <person name="Ye C.Y."/>
            <person name="Li T."/>
            <person name="Sterck L."/>
            <person name="Vanneste K."/>
            <person name="Murat F."/>
            <person name="Soler M."/>
            <person name="Clemente H.S."/>
            <person name="Saidi N."/>
            <person name="Cassan-Wang H."/>
            <person name="Dunand C."/>
            <person name="Hefer C.A."/>
            <person name="Bornberg-Bauer E."/>
            <person name="Kersting A.R."/>
            <person name="Vining K."/>
            <person name="Amarasinghe V."/>
            <person name="Ranik M."/>
            <person name="Naithani S."/>
            <person name="Elser J."/>
            <person name="Boyd A.E."/>
            <person name="Liston A."/>
            <person name="Spatafora J.W."/>
            <person name="Dharmwardhana P."/>
            <person name="Raja R."/>
            <person name="Sullivan C."/>
            <person name="Romanel E."/>
            <person name="Alves-Ferreira M."/>
            <person name="Kulheim C."/>
            <person name="Foley W."/>
            <person name="Carocha V."/>
            <person name="Paiva J."/>
            <person name="Kudrna D."/>
            <person name="Brommonschenkel S.H."/>
            <person name="Pasquali G."/>
            <person name="Byrne M."/>
            <person name="Rigault P."/>
            <person name="Tibbits J."/>
            <person name="Spokevicius A."/>
            <person name="Jones R.C."/>
            <person name="Steane D.A."/>
            <person name="Vaillancourt R.E."/>
            <person name="Potts B.M."/>
            <person name="Joubert F."/>
            <person name="Barry K."/>
            <person name="Pappas G.J."/>
            <person name="Strauss S.H."/>
            <person name="Jaiswal P."/>
            <person name="Grima-Pettenati J."/>
            <person name="Salse J."/>
            <person name="Van de Peer Y."/>
            <person name="Rokhsar D.S."/>
            <person name="Schmutz J."/>
        </authorList>
    </citation>
    <scope>NUCLEOTIDE SEQUENCE</scope>
    <source>
        <tissue evidence="1">Leaf extractions</tissue>
    </source>
</reference>